<dbReference type="GO" id="GO:0008610">
    <property type="term" value="P:lipid biosynthetic process"/>
    <property type="evidence" value="ECO:0007669"/>
    <property type="project" value="UniProtKB-ARBA"/>
</dbReference>
<dbReference type="Pfam" id="PF00487">
    <property type="entry name" value="FA_desaturase"/>
    <property type="match status" value="1"/>
</dbReference>
<keyword evidence="2" id="KW-0812">Transmembrane</keyword>
<accession>A0A4Q2L1Q1</accession>
<organism evidence="4 5">
    <name type="scientific">Agromyces albus</name>
    <dbReference type="NCBI Taxonomy" id="205332"/>
    <lineage>
        <taxon>Bacteria</taxon>
        <taxon>Bacillati</taxon>
        <taxon>Actinomycetota</taxon>
        <taxon>Actinomycetes</taxon>
        <taxon>Micrococcales</taxon>
        <taxon>Microbacteriaceae</taxon>
        <taxon>Agromyces</taxon>
    </lineage>
</organism>
<keyword evidence="2" id="KW-0472">Membrane</keyword>
<feature type="transmembrane region" description="Helical" evidence="2">
    <location>
        <begin position="126"/>
        <end position="146"/>
    </location>
</feature>
<dbReference type="InterPro" id="IPR005804">
    <property type="entry name" value="FA_desaturase_dom"/>
</dbReference>
<reference evidence="4 5" key="1">
    <citation type="submission" date="2019-01" db="EMBL/GenBank/DDBJ databases">
        <title>Agromyces.</title>
        <authorList>
            <person name="Li J."/>
        </authorList>
    </citation>
    <scope>NUCLEOTIDE SEQUENCE [LARGE SCALE GENOMIC DNA]</scope>
    <source>
        <strain evidence="4 5">DSM 15934</strain>
    </source>
</reference>
<comment type="caution">
    <text evidence="4">The sequence shown here is derived from an EMBL/GenBank/DDBJ whole genome shotgun (WGS) entry which is preliminary data.</text>
</comment>
<evidence type="ECO:0000259" key="3">
    <source>
        <dbReference type="Pfam" id="PF00487"/>
    </source>
</evidence>
<protein>
    <submittedName>
        <fullName evidence="4">Acyl-CoA desaturase</fullName>
    </submittedName>
</protein>
<dbReference type="PIRSF" id="PIRSF015921">
    <property type="entry name" value="FA_sphinglp_des"/>
    <property type="match status" value="1"/>
</dbReference>
<sequence>MRSRESVDPGRSPRFPQARDFPAPSHADRLESEHLQAGGYPRDTAGKSTTSWDVNISHTETLGAIRATKPRTGDADITRSYTALSRVVRESGLLNRTRWFYLAVISILTLALGGATTGFILLGDSWFQLLIAGALGLIFTQFAFLAHEASHRQVLESGPNNDRVGRILAAGVVGISYSWWMTKHTRHHANPNKVGKDPDIDFDTISFMEKDAAKQRGLMALITRKQGYLFFPLLTLEGINLHYRSIGTLFERGPVKGRWIELSLIAARFTVYLGAIFWVLPLGMAFAFLGVQLAVFGVYMGAAFAPNHKGMPIIAEDVKLDFFSKQVLTSRNVSGGIWASALLGGLNYQVEHHLFPNMPRPHLAKAREIVREHCRTVDVPYTETTLMQSYGIVINYLNRVGLAARDPFDCPMVNQFRRV</sequence>
<proteinExistence type="predicted"/>
<dbReference type="PANTHER" id="PTHR19353">
    <property type="entry name" value="FATTY ACID DESATURASE 2"/>
    <property type="match status" value="1"/>
</dbReference>
<dbReference type="GO" id="GO:0016020">
    <property type="term" value="C:membrane"/>
    <property type="evidence" value="ECO:0007669"/>
    <property type="project" value="TreeGrafter"/>
</dbReference>
<evidence type="ECO:0000256" key="1">
    <source>
        <dbReference type="SAM" id="MobiDB-lite"/>
    </source>
</evidence>
<dbReference type="EMBL" id="SDPN01000008">
    <property type="protein sequence ID" value="RXZ71995.1"/>
    <property type="molecule type" value="Genomic_DNA"/>
</dbReference>
<evidence type="ECO:0000256" key="2">
    <source>
        <dbReference type="SAM" id="Phobius"/>
    </source>
</evidence>
<keyword evidence="2" id="KW-1133">Transmembrane helix</keyword>
<dbReference type="InterPro" id="IPR012171">
    <property type="entry name" value="Fatty_acid_desaturase"/>
</dbReference>
<dbReference type="AlphaFoldDB" id="A0A4Q2L1Q1"/>
<feature type="domain" description="Fatty acid desaturase" evidence="3">
    <location>
        <begin position="125"/>
        <end position="384"/>
    </location>
</feature>
<dbReference type="Proteomes" id="UP000293865">
    <property type="component" value="Unassembled WGS sequence"/>
</dbReference>
<dbReference type="PANTHER" id="PTHR19353:SF19">
    <property type="entry name" value="DELTA(5) FATTY ACID DESATURASE C-RELATED"/>
    <property type="match status" value="1"/>
</dbReference>
<evidence type="ECO:0000313" key="4">
    <source>
        <dbReference type="EMBL" id="RXZ71995.1"/>
    </source>
</evidence>
<dbReference type="OrthoDB" id="104711at2"/>
<keyword evidence="5" id="KW-1185">Reference proteome</keyword>
<evidence type="ECO:0000313" key="5">
    <source>
        <dbReference type="Proteomes" id="UP000293865"/>
    </source>
</evidence>
<feature type="transmembrane region" description="Helical" evidence="2">
    <location>
        <begin position="99"/>
        <end position="120"/>
    </location>
</feature>
<gene>
    <name evidence="4" type="ORF">ESP51_06390</name>
</gene>
<dbReference type="GO" id="GO:0016717">
    <property type="term" value="F:oxidoreductase activity, acting on paired donors, with oxidation of a pair of donors resulting in the reduction of molecular oxygen to two molecules of water"/>
    <property type="evidence" value="ECO:0007669"/>
    <property type="project" value="TreeGrafter"/>
</dbReference>
<name>A0A4Q2L1Q1_9MICO</name>
<dbReference type="CDD" id="cd03506">
    <property type="entry name" value="Delta6-FADS-like"/>
    <property type="match status" value="1"/>
</dbReference>
<feature type="region of interest" description="Disordered" evidence="1">
    <location>
        <begin position="1"/>
        <end position="29"/>
    </location>
</feature>